<sequence length="456" mass="50195">MRKLIVLASVLAMMCTMLASGQTLFEGVIQTNDNREEVVKITEQPAVQPQKQIQAVAPQAQQIEETQVAAPVDQSAVTPEPTAPAQDVAVQTGIPDNPTSEWLVEYMLGGLYWIVRAASDLTFWQILLIILAVLAVAGLGYGWSQFPHPVADLKSRMRSVWRKLRVVFGDHKYHRTETSGGPYRKLTLLEDVLRQGSKSGPQLVLFLGLYAGVASAAVLTNEPVLHPQNIEPVAVVENTTSTVTISCTANMSCNKVKSARLGTSDHVSVTATSKDKLVLQVKTGPRSHIQEDRIVLHYGDGVERRIAGFFTLPRQAAETIEFMMRLHPGEQEAGGAHSAITAVLQAEIDRIDQHKVDPLREEVEKLKARVQENEQRVRTNTGLMAEVRDEVVALRDRVGETEERLGKLEHTERSQVLYACAGFGTRQENGAALAAVAKREGKTPKQVCEDMQTDPF</sequence>
<gene>
    <name evidence="5" type="ORF">COV34_01365</name>
</gene>
<accession>A0A2H0QW96</accession>
<keyword evidence="1" id="KW-0175">Coiled coil</keyword>
<comment type="caution">
    <text evidence="5">The sequence shown here is derived from an EMBL/GenBank/DDBJ whole genome shotgun (WGS) entry which is preliminary data.</text>
</comment>
<protein>
    <recommendedName>
        <fullName evidence="7">DUF5667 domain-containing protein</fullName>
    </recommendedName>
</protein>
<evidence type="ECO:0000313" key="5">
    <source>
        <dbReference type="EMBL" id="PIR38246.1"/>
    </source>
</evidence>
<feature type="region of interest" description="Disordered" evidence="2">
    <location>
        <begin position="72"/>
        <end position="93"/>
    </location>
</feature>
<evidence type="ECO:0000256" key="4">
    <source>
        <dbReference type="SAM" id="SignalP"/>
    </source>
</evidence>
<dbReference type="Proteomes" id="UP000231333">
    <property type="component" value="Unassembled WGS sequence"/>
</dbReference>
<feature type="transmembrane region" description="Helical" evidence="3">
    <location>
        <begin position="123"/>
        <end position="144"/>
    </location>
</feature>
<feature type="coiled-coil region" evidence="1">
    <location>
        <begin position="356"/>
        <end position="404"/>
    </location>
</feature>
<keyword evidence="3" id="KW-1133">Transmembrane helix</keyword>
<evidence type="ECO:0000256" key="1">
    <source>
        <dbReference type="SAM" id="Coils"/>
    </source>
</evidence>
<reference evidence="5 6" key="1">
    <citation type="submission" date="2017-09" db="EMBL/GenBank/DDBJ databases">
        <title>Depth-based differentiation of microbial function through sediment-hosted aquifers and enrichment of novel symbionts in the deep terrestrial subsurface.</title>
        <authorList>
            <person name="Probst A.J."/>
            <person name="Ladd B."/>
            <person name="Jarett J.K."/>
            <person name="Geller-Mcgrath D.E."/>
            <person name="Sieber C.M."/>
            <person name="Emerson J.B."/>
            <person name="Anantharaman K."/>
            <person name="Thomas B.C."/>
            <person name="Malmstrom R."/>
            <person name="Stieglmeier M."/>
            <person name="Klingl A."/>
            <person name="Woyke T."/>
            <person name="Ryan C.M."/>
            <person name="Banfield J.F."/>
        </authorList>
    </citation>
    <scope>NUCLEOTIDE SEQUENCE [LARGE SCALE GENOMIC DNA]</scope>
    <source>
        <strain evidence="5">CG10_big_fil_rev_8_21_14_0_10_42_12</strain>
    </source>
</reference>
<organism evidence="5 6">
    <name type="scientific">Candidatus Zambryskibacteria bacterium CG10_big_fil_rev_8_21_14_0_10_42_12</name>
    <dbReference type="NCBI Taxonomy" id="1975115"/>
    <lineage>
        <taxon>Bacteria</taxon>
        <taxon>Candidatus Zambryskiibacteriota</taxon>
    </lineage>
</organism>
<feature type="chain" id="PRO_5013648320" description="DUF5667 domain-containing protein" evidence="4">
    <location>
        <begin position="20"/>
        <end position="456"/>
    </location>
</feature>
<proteinExistence type="predicted"/>
<keyword evidence="3" id="KW-0472">Membrane</keyword>
<dbReference type="EMBL" id="PCXL01000011">
    <property type="protein sequence ID" value="PIR38246.1"/>
    <property type="molecule type" value="Genomic_DNA"/>
</dbReference>
<evidence type="ECO:0008006" key="7">
    <source>
        <dbReference type="Google" id="ProtNLM"/>
    </source>
</evidence>
<evidence type="ECO:0000256" key="2">
    <source>
        <dbReference type="SAM" id="MobiDB-lite"/>
    </source>
</evidence>
<name>A0A2H0QW96_9BACT</name>
<dbReference type="AlphaFoldDB" id="A0A2H0QW96"/>
<evidence type="ECO:0000313" key="6">
    <source>
        <dbReference type="Proteomes" id="UP000231333"/>
    </source>
</evidence>
<evidence type="ECO:0000256" key="3">
    <source>
        <dbReference type="SAM" id="Phobius"/>
    </source>
</evidence>
<feature type="signal peptide" evidence="4">
    <location>
        <begin position="1"/>
        <end position="19"/>
    </location>
</feature>
<keyword evidence="4" id="KW-0732">Signal</keyword>
<keyword evidence="3" id="KW-0812">Transmembrane</keyword>